<evidence type="ECO:0000313" key="3">
    <source>
        <dbReference type="Proteomes" id="UP000028878"/>
    </source>
</evidence>
<reference evidence="3" key="1">
    <citation type="submission" date="2014-11" db="EMBL/GenBank/DDBJ databases">
        <title>Draft genome sequence of Hydrogenophaga intermedia S1.</title>
        <authorList>
            <person name="Gan H.M."/>
            <person name="Chew T.H."/>
            <person name="Stolz A."/>
        </authorList>
    </citation>
    <scope>NUCLEOTIDE SEQUENCE [LARGE SCALE GENOMIC DNA]</scope>
    <source>
        <strain evidence="3">S1</strain>
    </source>
</reference>
<dbReference type="EMBL" id="CCAE010000025">
    <property type="protein sequence ID" value="CDN88545.1"/>
    <property type="molecule type" value="Genomic_DNA"/>
</dbReference>
<dbReference type="PRINTS" id="PR00412">
    <property type="entry name" value="EPOXHYDRLASE"/>
</dbReference>
<sequence precursor="true">MSIRTAHHWALGLAPQAGLINAAGKGLSHLLKAPLVNMNRRLAGLGERQVRVAGHALHYLEGGRGEPVLLLHGIFAEKDHWVDLARRLTPHHRVIVPDLPGFGASDRHDDQRYGYAEQVERLRAFMDAIGLQRAHVAGSSMGGVLGALLASEYPGRVASLAFIGAPHGLRSPQASETDRLIDAGQAPLIAHDAAEFDALLERLFARRPWLPWPVLRVAREDAIRRAPSNHRLWKEHVADRYLLEGRLARVRAPLLTLWGRRDRVFHVSGARTLRWHRPDADIQVLDRLGHLPMMEDPLAVAQRYRPFLARHRWMTRCA</sequence>
<gene>
    <name evidence="2" type="ORF">BN948_02980</name>
</gene>
<dbReference type="AlphaFoldDB" id="A0A1L1PT95"/>
<protein>
    <submittedName>
        <fullName evidence="2">Putative lipase</fullName>
    </submittedName>
</protein>
<dbReference type="GO" id="GO:0003824">
    <property type="term" value="F:catalytic activity"/>
    <property type="evidence" value="ECO:0007669"/>
    <property type="project" value="InterPro"/>
</dbReference>
<dbReference type="PANTHER" id="PTHR43798:SF33">
    <property type="entry name" value="HYDROLASE, PUTATIVE (AFU_ORTHOLOGUE AFUA_2G14860)-RELATED"/>
    <property type="match status" value="1"/>
</dbReference>
<dbReference type="InterPro" id="IPR029058">
    <property type="entry name" value="AB_hydrolase_fold"/>
</dbReference>
<dbReference type="PRINTS" id="PR00111">
    <property type="entry name" value="ABHYDROLASE"/>
</dbReference>
<evidence type="ECO:0000313" key="2">
    <source>
        <dbReference type="EMBL" id="CDN88545.1"/>
    </source>
</evidence>
<dbReference type="InterPro" id="IPR000073">
    <property type="entry name" value="AB_hydrolase_1"/>
</dbReference>
<accession>A0A1L1PT95</accession>
<organism evidence="2 3">
    <name type="scientific">Hydrogenophaga intermedia</name>
    <dbReference type="NCBI Taxonomy" id="65786"/>
    <lineage>
        <taxon>Bacteria</taxon>
        <taxon>Pseudomonadati</taxon>
        <taxon>Pseudomonadota</taxon>
        <taxon>Betaproteobacteria</taxon>
        <taxon>Burkholderiales</taxon>
        <taxon>Comamonadaceae</taxon>
        <taxon>Hydrogenophaga</taxon>
    </lineage>
</organism>
<dbReference type="SUPFAM" id="SSF53474">
    <property type="entry name" value="alpha/beta-Hydrolases"/>
    <property type="match status" value="1"/>
</dbReference>
<dbReference type="InterPro" id="IPR000639">
    <property type="entry name" value="Epox_hydrolase-like"/>
</dbReference>
<name>A0A1L1PT95_HYDIT</name>
<feature type="domain" description="AB hydrolase-1" evidence="1">
    <location>
        <begin position="67"/>
        <end position="297"/>
    </location>
</feature>
<proteinExistence type="predicted"/>
<dbReference type="InterPro" id="IPR050266">
    <property type="entry name" value="AB_hydrolase_sf"/>
</dbReference>
<dbReference type="GO" id="GO:0016020">
    <property type="term" value="C:membrane"/>
    <property type="evidence" value="ECO:0007669"/>
    <property type="project" value="TreeGrafter"/>
</dbReference>
<dbReference type="PANTHER" id="PTHR43798">
    <property type="entry name" value="MONOACYLGLYCEROL LIPASE"/>
    <property type="match status" value="1"/>
</dbReference>
<dbReference type="RefSeq" id="WP_009516906.1">
    <property type="nucleotide sequence ID" value="NZ_CCAE010000025.1"/>
</dbReference>
<dbReference type="Proteomes" id="UP000028878">
    <property type="component" value="Unassembled WGS sequence"/>
</dbReference>
<keyword evidence="3" id="KW-1185">Reference proteome</keyword>
<dbReference type="Pfam" id="PF00561">
    <property type="entry name" value="Abhydrolase_1"/>
    <property type="match status" value="1"/>
</dbReference>
<dbReference type="Gene3D" id="3.40.50.1820">
    <property type="entry name" value="alpha/beta hydrolase"/>
    <property type="match status" value="1"/>
</dbReference>
<evidence type="ECO:0000259" key="1">
    <source>
        <dbReference type="Pfam" id="PF00561"/>
    </source>
</evidence>